<protein>
    <recommendedName>
        <fullName evidence="1">DSBA-like thioredoxin domain-containing protein</fullName>
    </recommendedName>
</protein>
<dbReference type="PANTHER" id="PTHR42943">
    <property type="entry name" value="GLUTATHIONE S-TRANSFERASE KAPPA"/>
    <property type="match status" value="1"/>
</dbReference>
<name>A0A382FW32_9ZZZZ</name>
<feature type="domain" description="DSBA-like thioredoxin" evidence="1">
    <location>
        <begin position="4"/>
        <end position="188"/>
    </location>
</feature>
<dbReference type="InterPro" id="IPR014440">
    <property type="entry name" value="HCCAis_GSTk"/>
</dbReference>
<proteinExistence type="predicted"/>
<dbReference type="PIRSF" id="PIRSF006386">
    <property type="entry name" value="HCCAis_GSTk"/>
    <property type="match status" value="1"/>
</dbReference>
<sequence>MQNIDFYFSIGSTYTYLSVTRILDVEKKHVVKFNWKPFSVRAIMKEMNNIPFPKDKKNKVDYMWRDIERRAEGYGFFAKTPVPYPLSEFDLANKLAILGLKEDWGIDYVKTTYKRWFQEGKEPATEPNISEICSELKLDKEQTISKANSEEIEKEYLANTDNARINKVFGSPSFIVNSEIFWGDDRMEDAITWSKK</sequence>
<dbReference type="EMBL" id="UINC01052016">
    <property type="protein sequence ID" value="SVB66839.1"/>
    <property type="molecule type" value="Genomic_DNA"/>
</dbReference>
<dbReference type="GO" id="GO:0005777">
    <property type="term" value="C:peroxisome"/>
    <property type="evidence" value="ECO:0007669"/>
    <property type="project" value="TreeGrafter"/>
</dbReference>
<dbReference type="GO" id="GO:0005739">
    <property type="term" value="C:mitochondrion"/>
    <property type="evidence" value="ECO:0007669"/>
    <property type="project" value="TreeGrafter"/>
</dbReference>
<dbReference type="SUPFAM" id="SSF52833">
    <property type="entry name" value="Thioredoxin-like"/>
    <property type="match status" value="1"/>
</dbReference>
<dbReference type="GO" id="GO:0006749">
    <property type="term" value="P:glutathione metabolic process"/>
    <property type="evidence" value="ECO:0007669"/>
    <property type="project" value="TreeGrafter"/>
</dbReference>
<dbReference type="AlphaFoldDB" id="A0A382FW32"/>
<dbReference type="GO" id="GO:0004364">
    <property type="term" value="F:glutathione transferase activity"/>
    <property type="evidence" value="ECO:0007669"/>
    <property type="project" value="TreeGrafter"/>
</dbReference>
<dbReference type="PANTHER" id="PTHR42943:SF2">
    <property type="entry name" value="GLUTATHIONE S-TRANSFERASE KAPPA 1"/>
    <property type="match status" value="1"/>
</dbReference>
<gene>
    <name evidence="2" type="ORF">METZ01_LOCUS219693</name>
</gene>
<evidence type="ECO:0000259" key="1">
    <source>
        <dbReference type="Pfam" id="PF01323"/>
    </source>
</evidence>
<dbReference type="InterPro" id="IPR051924">
    <property type="entry name" value="GST_Kappa/NadH"/>
</dbReference>
<dbReference type="Gene3D" id="3.40.30.10">
    <property type="entry name" value="Glutaredoxin"/>
    <property type="match status" value="1"/>
</dbReference>
<organism evidence="2">
    <name type="scientific">marine metagenome</name>
    <dbReference type="NCBI Taxonomy" id="408172"/>
    <lineage>
        <taxon>unclassified sequences</taxon>
        <taxon>metagenomes</taxon>
        <taxon>ecological metagenomes</taxon>
    </lineage>
</organism>
<dbReference type="InterPro" id="IPR036249">
    <property type="entry name" value="Thioredoxin-like_sf"/>
</dbReference>
<accession>A0A382FW32</accession>
<reference evidence="2" key="1">
    <citation type="submission" date="2018-05" db="EMBL/GenBank/DDBJ databases">
        <authorList>
            <person name="Lanie J.A."/>
            <person name="Ng W.-L."/>
            <person name="Kazmierczak K.M."/>
            <person name="Andrzejewski T.M."/>
            <person name="Davidsen T.M."/>
            <person name="Wayne K.J."/>
            <person name="Tettelin H."/>
            <person name="Glass J.I."/>
            <person name="Rusch D."/>
            <person name="Podicherti R."/>
            <person name="Tsui H.-C.T."/>
            <person name="Winkler M.E."/>
        </authorList>
    </citation>
    <scope>NUCLEOTIDE SEQUENCE</scope>
</reference>
<dbReference type="InterPro" id="IPR001853">
    <property type="entry name" value="DSBA-like_thioredoxin_dom"/>
</dbReference>
<evidence type="ECO:0000313" key="2">
    <source>
        <dbReference type="EMBL" id="SVB66839.1"/>
    </source>
</evidence>
<dbReference type="Pfam" id="PF01323">
    <property type="entry name" value="DSBA"/>
    <property type="match status" value="1"/>
</dbReference>
<dbReference type="GO" id="GO:0004602">
    <property type="term" value="F:glutathione peroxidase activity"/>
    <property type="evidence" value="ECO:0007669"/>
    <property type="project" value="TreeGrafter"/>
</dbReference>